<dbReference type="PANTHER" id="PTHR43191">
    <property type="entry name" value="RRNA METHYLTRANSFERASE 3"/>
    <property type="match status" value="1"/>
</dbReference>
<feature type="domain" description="RNA 2-O ribose methyltransferase substrate binding" evidence="4">
    <location>
        <begin position="26"/>
        <end position="95"/>
    </location>
</feature>
<evidence type="ECO:0000259" key="4">
    <source>
        <dbReference type="SMART" id="SM00967"/>
    </source>
</evidence>
<evidence type="ECO:0000256" key="3">
    <source>
        <dbReference type="ARBA" id="ARBA00022679"/>
    </source>
</evidence>
<dbReference type="InterPro" id="IPR029028">
    <property type="entry name" value="Alpha/beta_knot_MTases"/>
</dbReference>
<sequence length="249" mass="27396">MLSKAQISLITSLQNKKYRKQHGLFIVEGIKSVMEFISSSYEVESIFYTDDANTKVGKISHNIKSHELTETEFQKISALKSPQGILALVKLPLQQKIVPSDLKNKFSLVLDDVQDPGNLGTIIRTAEWFGIEHIICSIGTVDAYNPKVVQATMGSLARLQIHYTDLTDFIPATGLKVYGALLDGQSIYQTVWAKEGLIVMGNEGNGISDEIIPLIDQAVTIPRLGQAESLNVAVATTIFCSEISRQKLT</sequence>
<dbReference type="InterPro" id="IPR051259">
    <property type="entry name" value="rRNA_Methyltransferase"/>
</dbReference>
<dbReference type="Gene3D" id="3.30.1330.30">
    <property type="match status" value="1"/>
</dbReference>
<keyword evidence="3 5" id="KW-0808">Transferase</keyword>
<dbReference type="GO" id="GO:0006396">
    <property type="term" value="P:RNA processing"/>
    <property type="evidence" value="ECO:0007669"/>
    <property type="project" value="InterPro"/>
</dbReference>
<keyword evidence="6" id="KW-1185">Reference proteome</keyword>
<comment type="similarity">
    <text evidence="1">Belongs to the class IV-like SAM-binding methyltransferase superfamily. RNA methyltransferase TrmH family.</text>
</comment>
<dbReference type="InterPro" id="IPR029064">
    <property type="entry name" value="Ribosomal_eL30-like_sf"/>
</dbReference>
<dbReference type="AlphaFoldDB" id="A0A420FAJ0"/>
<dbReference type="Pfam" id="PF22435">
    <property type="entry name" value="MRM3-like_sub_bind"/>
    <property type="match status" value="1"/>
</dbReference>
<name>A0A420FAJ0_9SPHI</name>
<evidence type="ECO:0000313" key="6">
    <source>
        <dbReference type="Proteomes" id="UP000286402"/>
    </source>
</evidence>
<evidence type="ECO:0000256" key="1">
    <source>
        <dbReference type="ARBA" id="ARBA00007228"/>
    </source>
</evidence>
<gene>
    <name evidence="5" type="ORF">BCY89_19365</name>
</gene>
<evidence type="ECO:0000313" key="5">
    <source>
        <dbReference type="EMBL" id="RKF29977.1"/>
    </source>
</evidence>
<dbReference type="Gene3D" id="3.40.1280.10">
    <property type="match status" value="1"/>
</dbReference>
<dbReference type="RefSeq" id="WP_120336524.1">
    <property type="nucleotide sequence ID" value="NZ_CP070350.1"/>
</dbReference>
<organism evidence="5 6">
    <name type="scientific">Sphingobacterium siyangense</name>
    <dbReference type="NCBI Taxonomy" id="459529"/>
    <lineage>
        <taxon>Bacteria</taxon>
        <taxon>Pseudomonadati</taxon>
        <taxon>Bacteroidota</taxon>
        <taxon>Sphingobacteriia</taxon>
        <taxon>Sphingobacteriales</taxon>
        <taxon>Sphingobacteriaceae</taxon>
        <taxon>Sphingobacterium</taxon>
    </lineage>
</organism>
<reference evidence="5 6" key="1">
    <citation type="submission" date="2016-07" db="EMBL/GenBank/DDBJ databases">
        <title>Genome analysis of Sphingobacterium siyangense T12B17.</title>
        <authorList>
            <person name="Xu D."/>
            <person name="Su Y."/>
            <person name="Zheng S."/>
        </authorList>
    </citation>
    <scope>NUCLEOTIDE SEQUENCE [LARGE SCALE GENOMIC DNA]</scope>
    <source>
        <strain evidence="5 6">T12B17</strain>
    </source>
</reference>
<dbReference type="GO" id="GO:0005737">
    <property type="term" value="C:cytoplasm"/>
    <property type="evidence" value="ECO:0007669"/>
    <property type="project" value="UniProtKB-ARBA"/>
</dbReference>
<dbReference type="SUPFAM" id="SSF55315">
    <property type="entry name" value="L30e-like"/>
    <property type="match status" value="1"/>
</dbReference>
<accession>A0A420FAJ0</accession>
<keyword evidence="2 5" id="KW-0489">Methyltransferase</keyword>
<dbReference type="CDD" id="cd18109">
    <property type="entry name" value="SpoU-like_RNA-MTase"/>
    <property type="match status" value="1"/>
</dbReference>
<dbReference type="InterPro" id="IPR053888">
    <property type="entry name" value="MRM3-like_sub_bind"/>
</dbReference>
<dbReference type="InterPro" id="IPR029026">
    <property type="entry name" value="tRNA_m1G_MTases_N"/>
</dbReference>
<dbReference type="InterPro" id="IPR013123">
    <property type="entry name" value="SpoU_subst-bd"/>
</dbReference>
<dbReference type="GO" id="GO:0003723">
    <property type="term" value="F:RNA binding"/>
    <property type="evidence" value="ECO:0007669"/>
    <property type="project" value="InterPro"/>
</dbReference>
<dbReference type="GO" id="GO:0032259">
    <property type="term" value="P:methylation"/>
    <property type="evidence" value="ECO:0007669"/>
    <property type="project" value="UniProtKB-KW"/>
</dbReference>
<dbReference type="Pfam" id="PF00588">
    <property type="entry name" value="SpoU_methylase"/>
    <property type="match status" value="1"/>
</dbReference>
<protein>
    <submittedName>
        <fullName evidence="5">RNA methyltransferase</fullName>
    </submittedName>
</protein>
<dbReference type="InterPro" id="IPR001537">
    <property type="entry name" value="SpoU_MeTrfase"/>
</dbReference>
<comment type="caution">
    <text evidence="5">The sequence shown here is derived from an EMBL/GenBank/DDBJ whole genome shotgun (WGS) entry which is preliminary data.</text>
</comment>
<dbReference type="EMBL" id="MCAQ01000030">
    <property type="protein sequence ID" value="RKF29977.1"/>
    <property type="molecule type" value="Genomic_DNA"/>
</dbReference>
<dbReference type="Proteomes" id="UP000286402">
    <property type="component" value="Unassembled WGS sequence"/>
</dbReference>
<dbReference type="PANTHER" id="PTHR43191:SF2">
    <property type="entry name" value="RRNA METHYLTRANSFERASE 3, MITOCHONDRIAL"/>
    <property type="match status" value="1"/>
</dbReference>
<evidence type="ECO:0000256" key="2">
    <source>
        <dbReference type="ARBA" id="ARBA00022603"/>
    </source>
</evidence>
<proteinExistence type="inferred from homology"/>
<dbReference type="GO" id="GO:0008173">
    <property type="term" value="F:RNA methyltransferase activity"/>
    <property type="evidence" value="ECO:0007669"/>
    <property type="project" value="InterPro"/>
</dbReference>
<dbReference type="SUPFAM" id="SSF75217">
    <property type="entry name" value="alpha/beta knot"/>
    <property type="match status" value="1"/>
</dbReference>
<dbReference type="SMART" id="SM00967">
    <property type="entry name" value="SpoU_sub_bind"/>
    <property type="match status" value="1"/>
</dbReference>